<sequence>MPPAQVKALTEAFTGFRAALDPNDAWANGRLAVVIRAADAAGWSRRTTASALGISRERLQRIARFPAAARHKMPRHELGSVFPAASVAAFRKHEDEVSLRRTRTEKALVAILRAAHHDAGWPYNILGALVEVSGERLRQIAETPVDVTGEQAPTFDTFTRLVKERPAPREGRKLDEAEVERLRRLADRARTATKSVGKRLGSNPSPEQVRALESALQGRLASEELSALLIGLKEDNVSWPDLDSACGYKPGGARARAIRHGYAQTPPSMSRYTPTQLPGWPQPAAVSQLTDSHSV</sequence>
<name>B8HI57_PSECP</name>
<evidence type="ECO:0000313" key="2">
    <source>
        <dbReference type="EMBL" id="ACL42104.1"/>
    </source>
</evidence>
<feature type="compositionally biased region" description="Polar residues" evidence="1">
    <location>
        <begin position="285"/>
        <end position="295"/>
    </location>
</feature>
<keyword evidence="3" id="KW-1185">Reference proteome</keyword>
<accession>B8HI57</accession>
<dbReference type="Proteomes" id="UP000002505">
    <property type="component" value="Plasmid pACHL01"/>
</dbReference>
<keyword evidence="2" id="KW-0614">Plasmid</keyword>
<protein>
    <submittedName>
        <fullName evidence="2">Uncharacterized protein</fullName>
    </submittedName>
</protein>
<evidence type="ECO:0000256" key="1">
    <source>
        <dbReference type="SAM" id="MobiDB-lite"/>
    </source>
</evidence>
<dbReference type="HOGENOM" id="CLU_942154_0_0_11"/>
<feature type="region of interest" description="Disordered" evidence="1">
    <location>
        <begin position="269"/>
        <end position="295"/>
    </location>
</feature>
<reference evidence="2" key="1">
    <citation type="submission" date="2009-01" db="EMBL/GenBank/DDBJ databases">
        <title>Complete sequence of plasmid1 of Arthrobacter chlorophenolicus A6.</title>
        <authorList>
            <consortium name="US DOE Joint Genome Institute"/>
            <person name="Lucas S."/>
            <person name="Copeland A."/>
            <person name="Lapidus A."/>
            <person name="Glavina del Rio T."/>
            <person name="Tice H."/>
            <person name="Bruce D."/>
            <person name="Goodwin L."/>
            <person name="Pitluck S."/>
            <person name="Goltsman E."/>
            <person name="Clum A."/>
            <person name="Larimer F."/>
            <person name="Land M."/>
            <person name="Hauser L."/>
            <person name="Kyrpides N."/>
            <person name="Mikhailova N."/>
            <person name="Jansson J."/>
            <person name="Richardson P."/>
        </authorList>
    </citation>
    <scope>NUCLEOTIDE SEQUENCE [LARGE SCALE GENOMIC DNA]</scope>
    <source>
        <strain evidence="2">A6</strain>
        <plasmid evidence="2">pACHL01</plasmid>
    </source>
</reference>
<dbReference type="EMBL" id="CP001342">
    <property type="protein sequence ID" value="ACL42104.1"/>
    <property type="molecule type" value="Genomic_DNA"/>
</dbReference>
<dbReference type="RefSeq" id="WP_012623121.1">
    <property type="nucleotide sequence ID" value="NC_011879.1"/>
</dbReference>
<dbReference type="KEGG" id="ach:Achl_4153"/>
<evidence type="ECO:0000313" key="3">
    <source>
        <dbReference type="Proteomes" id="UP000002505"/>
    </source>
</evidence>
<proteinExistence type="predicted"/>
<organism evidence="2 3">
    <name type="scientific">Pseudarthrobacter chlorophenolicus (strain ATCC 700700 / DSM 12829 / CIP 107037 / JCM 12360 / KCTC 9906 / NCIMB 13794 / A6)</name>
    <name type="common">Arthrobacter chlorophenolicus</name>
    <dbReference type="NCBI Taxonomy" id="452863"/>
    <lineage>
        <taxon>Bacteria</taxon>
        <taxon>Bacillati</taxon>
        <taxon>Actinomycetota</taxon>
        <taxon>Actinomycetes</taxon>
        <taxon>Micrococcales</taxon>
        <taxon>Micrococcaceae</taxon>
        <taxon>Pseudarthrobacter</taxon>
    </lineage>
</organism>
<geneLocation type="plasmid" evidence="2 3">
    <name>pACHL01</name>
</geneLocation>
<gene>
    <name evidence="2" type="ordered locus">Achl_4153</name>
</gene>
<dbReference type="AlphaFoldDB" id="B8HI57"/>